<dbReference type="AlphaFoldDB" id="X1CP50"/>
<dbReference type="EMBL" id="BART01025196">
    <property type="protein sequence ID" value="GAG97923.1"/>
    <property type="molecule type" value="Genomic_DNA"/>
</dbReference>
<accession>X1CP50</accession>
<reference evidence="2" key="1">
    <citation type="journal article" date="2014" name="Front. Microbiol.">
        <title>High frequency of phylogenetically diverse reductive dehalogenase-homologous genes in deep subseafloor sedimentary metagenomes.</title>
        <authorList>
            <person name="Kawai M."/>
            <person name="Futagami T."/>
            <person name="Toyoda A."/>
            <person name="Takaki Y."/>
            <person name="Nishi S."/>
            <person name="Hori S."/>
            <person name="Arai W."/>
            <person name="Tsubouchi T."/>
            <person name="Morono Y."/>
            <person name="Uchiyama I."/>
            <person name="Ito T."/>
            <person name="Fujiyama A."/>
            <person name="Inagaki F."/>
            <person name="Takami H."/>
        </authorList>
    </citation>
    <scope>NUCLEOTIDE SEQUENCE</scope>
    <source>
        <strain evidence="2">Expedition CK06-06</strain>
    </source>
</reference>
<gene>
    <name evidence="2" type="ORF">S01H4_45284</name>
</gene>
<feature type="region of interest" description="Disordered" evidence="1">
    <location>
        <begin position="1"/>
        <end position="35"/>
    </location>
</feature>
<feature type="non-terminal residue" evidence="2">
    <location>
        <position position="1"/>
    </location>
</feature>
<sequence>PEYADVYGESVQGHGSWETHGSNHNAREQVCQRVD</sequence>
<protein>
    <submittedName>
        <fullName evidence="2">Uncharacterized protein</fullName>
    </submittedName>
</protein>
<name>X1CP50_9ZZZZ</name>
<evidence type="ECO:0000256" key="1">
    <source>
        <dbReference type="SAM" id="MobiDB-lite"/>
    </source>
</evidence>
<organism evidence="2">
    <name type="scientific">marine sediment metagenome</name>
    <dbReference type="NCBI Taxonomy" id="412755"/>
    <lineage>
        <taxon>unclassified sequences</taxon>
        <taxon>metagenomes</taxon>
        <taxon>ecological metagenomes</taxon>
    </lineage>
</organism>
<proteinExistence type="predicted"/>
<comment type="caution">
    <text evidence="2">The sequence shown here is derived from an EMBL/GenBank/DDBJ whole genome shotgun (WGS) entry which is preliminary data.</text>
</comment>
<evidence type="ECO:0000313" key="2">
    <source>
        <dbReference type="EMBL" id="GAG97923.1"/>
    </source>
</evidence>